<protein>
    <submittedName>
        <fullName evidence="2">Uncharacterized protein</fullName>
    </submittedName>
</protein>
<accession>A0A7J7M766</accession>
<organism evidence="2 3">
    <name type="scientific">Kingdonia uniflora</name>
    <dbReference type="NCBI Taxonomy" id="39325"/>
    <lineage>
        <taxon>Eukaryota</taxon>
        <taxon>Viridiplantae</taxon>
        <taxon>Streptophyta</taxon>
        <taxon>Embryophyta</taxon>
        <taxon>Tracheophyta</taxon>
        <taxon>Spermatophyta</taxon>
        <taxon>Magnoliopsida</taxon>
        <taxon>Ranunculales</taxon>
        <taxon>Circaeasteraceae</taxon>
        <taxon>Kingdonia</taxon>
    </lineage>
</organism>
<dbReference type="PANTHER" id="PTHR31973:SF187">
    <property type="entry name" value="MUTATOR TRANSPOSASE MUDRA PROTEIN"/>
    <property type="match status" value="1"/>
</dbReference>
<dbReference type="Proteomes" id="UP000541444">
    <property type="component" value="Unassembled WGS sequence"/>
</dbReference>
<proteinExistence type="predicted"/>
<dbReference type="PANTHER" id="PTHR31973">
    <property type="entry name" value="POLYPROTEIN, PUTATIVE-RELATED"/>
    <property type="match status" value="1"/>
</dbReference>
<name>A0A7J7M766_9MAGN</name>
<evidence type="ECO:0000313" key="2">
    <source>
        <dbReference type="EMBL" id="KAF6150706.1"/>
    </source>
</evidence>
<evidence type="ECO:0000256" key="1">
    <source>
        <dbReference type="SAM" id="MobiDB-lite"/>
    </source>
</evidence>
<evidence type="ECO:0000313" key="3">
    <source>
        <dbReference type="Proteomes" id="UP000541444"/>
    </source>
</evidence>
<sequence>MGKNSQTEDGGTKMGAPKRKGKTLKRDLKTSAKVKKDKVDVKSRKHKKKKLEGKLGSGNKLANAKWVANEVDDLTICMERIVGSYDMGYNVLPELNVQILLRNPNSISSTSTNDGYFLKGKYGGVVVSILSLDRNNGLFPIRMQKGLVDAMASVYPHANHKFFFGHMFKNMKKYHKGSHLEMVAWGVTKVCRQIETQCFLDKLQEDDPAAKEWLNRKSYNSWCTSHFDFTSKCEHITDYFSESFNWWIMRIRDKPMDKAIERLNLILIKLMYERKKKKETAWDRNGLVPRVLTHRGIEEALWGLPL</sequence>
<keyword evidence="3" id="KW-1185">Reference proteome</keyword>
<dbReference type="OrthoDB" id="785835at2759"/>
<dbReference type="AlphaFoldDB" id="A0A7J7M766"/>
<reference evidence="2 3" key="1">
    <citation type="journal article" date="2020" name="IScience">
        <title>Genome Sequencing of the Endangered Kingdonia uniflora (Circaeasteraceae, Ranunculales) Reveals Potential Mechanisms of Evolutionary Specialization.</title>
        <authorList>
            <person name="Sun Y."/>
            <person name="Deng T."/>
            <person name="Zhang A."/>
            <person name="Moore M.J."/>
            <person name="Landis J.B."/>
            <person name="Lin N."/>
            <person name="Zhang H."/>
            <person name="Zhang X."/>
            <person name="Huang J."/>
            <person name="Zhang X."/>
            <person name="Sun H."/>
            <person name="Wang H."/>
        </authorList>
    </citation>
    <scope>NUCLEOTIDE SEQUENCE [LARGE SCALE GENOMIC DNA]</scope>
    <source>
        <strain evidence="2">TB1705</strain>
        <tissue evidence="2">Leaf</tissue>
    </source>
</reference>
<dbReference type="EMBL" id="JACGCM010001726">
    <property type="protein sequence ID" value="KAF6150706.1"/>
    <property type="molecule type" value="Genomic_DNA"/>
</dbReference>
<feature type="region of interest" description="Disordered" evidence="1">
    <location>
        <begin position="1"/>
        <end position="54"/>
    </location>
</feature>
<gene>
    <name evidence="2" type="ORF">GIB67_020789</name>
</gene>
<comment type="caution">
    <text evidence="2">The sequence shown here is derived from an EMBL/GenBank/DDBJ whole genome shotgun (WGS) entry which is preliminary data.</text>
</comment>